<dbReference type="RefSeq" id="WP_160554768.1">
    <property type="nucleotide sequence ID" value="NZ_CP047650.1"/>
</dbReference>
<dbReference type="AlphaFoldDB" id="A0A857JDV5"/>
<dbReference type="Proteomes" id="UP000464787">
    <property type="component" value="Chromosome"/>
</dbReference>
<feature type="signal peptide" evidence="1">
    <location>
        <begin position="1"/>
        <end position="17"/>
    </location>
</feature>
<protein>
    <recommendedName>
        <fullName evidence="4">NHL repeat containing protein</fullName>
    </recommendedName>
</protein>
<name>A0A857JDV5_9BURK</name>
<dbReference type="SUPFAM" id="SSF63829">
    <property type="entry name" value="Calcium-dependent phosphotriesterase"/>
    <property type="match status" value="2"/>
</dbReference>
<keyword evidence="1" id="KW-0732">Signal</keyword>
<reference evidence="2 3" key="1">
    <citation type="submission" date="2020-01" db="EMBL/GenBank/DDBJ databases">
        <title>Genome sequencing of strain KACC 21265.</title>
        <authorList>
            <person name="Heo J."/>
            <person name="Kim S.-J."/>
            <person name="Kim J.-S."/>
            <person name="Hong S.-B."/>
            <person name="Kwon S.-W."/>
        </authorList>
    </citation>
    <scope>NUCLEOTIDE SEQUENCE [LARGE SCALE GENOMIC DNA]</scope>
    <source>
        <strain evidence="2 3">KACC 21265</strain>
    </source>
</reference>
<accession>A0A857JDV5</accession>
<dbReference type="InterPro" id="IPR011042">
    <property type="entry name" value="6-blade_b-propeller_TolB-like"/>
</dbReference>
<dbReference type="PROSITE" id="PS51257">
    <property type="entry name" value="PROKAR_LIPOPROTEIN"/>
    <property type="match status" value="1"/>
</dbReference>
<organism evidence="2 3">
    <name type="scientific">Xylophilus rhododendri</name>
    <dbReference type="NCBI Taxonomy" id="2697032"/>
    <lineage>
        <taxon>Bacteria</taxon>
        <taxon>Pseudomonadati</taxon>
        <taxon>Pseudomonadota</taxon>
        <taxon>Betaproteobacteria</taxon>
        <taxon>Burkholderiales</taxon>
        <taxon>Xylophilus</taxon>
    </lineage>
</organism>
<proteinExistence type="predicted"/>
<feature type="chain" id="PRO_5032299315" description="NHL repeat containing protein" evidence="1">
    <location>
        <begin position="18"/>
        <end position="595"/>
    </location>
</feature>
<dbReference type="KEGG" id="xyk:GT347_25000"/>
<dbReference type="EMBL" id="CP047650">
    <property type="protein sequence ID" value="QHJ00959.1"/>
    <property type="molecule type" value="Genomic_DNA"/>
</dbReference>
<keyword evidence="3" id="KW-1185">Reference proteome</keyword>
<evidence type="ECO:0000313" key="2">
    <source>
        <dbReference type="EMBL" id="QHJ00959.1"/>
    </source>
</evidence>
<evidence type="ECO:0008006" key="4">
    <source>
        <dbReference type="Google" id="ProtNLM"/>
    </source>
</evidence>
<evidence type="ECO:0000256" key="1">
    <source>
        <dbReference type="SAM" id="SignalP"/>
    </source>
</evidence>
<evidence type="ECO:0000313" key="3">
    <source>
        <dbReference type="Proteomes" id="UP000464787"/>
    </source>
</evidence>
<sequence length="595" mass="60416">MNIRLILASLTVAAVSACGGSGNSTQVTAPGLTADTVTGDVSIVLSFPVGTAPTAQSAIQLVAQASAPPPSYISAKTQSVSIVLTRVNGVAPATPVGVTVDVKAGSACVLNGANLDCTVTLAAPVGNDEFDVNTWPSTGATGNMPISSGTGTATVAVNTKASLDVTLLPRVNTFAVDISPGPGVQPIATAGVFTARIRAKDSAGDIITGATPYHDAIVVTDKDILTGHITASPSLPATFASPATDTLSFTYDGAGTAASYGFDVKSGFSQTVYLTLAGNVEHLYVSQRSANRIDVFDIQDDGSLTGPSRSIVGASTGLDYPASIAVDSLGQLYVANRRSLAIFAPGAGGNATPLQTSTGGDSNYPVYISDKAGMIVNFVADSSGSTQGSYTVSINYPAGVQFATDPNLPPGGIPPFKVGSTRAVASYSNGTNGYVCATSNDTADPNQSRVRCFTQPISWATGLGGLSTDYPNIQIFNGSANFTWQCCRLDASDLKFMPNGALIVSSYAKYQKAAALETYSVGQDQVLTSIQGPSTGIDSPGTIAVDSKGRLYVFNYGLSGGSGAVLQFAGDATGDQRPLHSIGGFNNLGGIAVGK</sequence>
<dbReference type="Gene3D" id="2.120.10.30">
    <property type="entry name" value="TolB, C-terminal domain"/>
    <property type="match status" value="2"/>
</dbReference>
<gene>
    <name evidence="2" type="ORF">GT347_25000</name>
</gene>